<dbReference type="InterPro" id="IPR000612">
    <property type="entry name" value="PMP3"/>
</dbReference>
<dbReference type="AlphaFoldDB" id="A0A811LIE0"/>
<dbReference type="EMBL" id="CAJFDH010000006">
    <property type="protein sequence ID" value="CAD5227894.1"/>
    <property type="molecule type" value="Genomic_DNA"/>
</dbReference>
<protein>
    <submittedName>
        <fullName evidence="7">Uncharacterized protein</fullName>
    </submittedName>
</protein>
<dbReference type="EMBL" id="CAJFCW020000006">
    <property type="protein sequence ID" value="CAG9123799.1"/>
    <property type="molecule type" value="Genomic_DNA"/>
</dbReference>
<evidence type="ECO:0000256" key="6">
    <source>
        <dbReference type="SAM" id="Phobius"/>
    </source>
</evidence>
<keyword evidence="3 6" id="KW-0812">Transmembrane</keyword>
<dbReference type="Proteomes" id="UP000614601">
    <property type="component" value="Unassembled WGS sequence"/>
</dbReference>
<dbReference type="Pfam" id="PF01679">
    <property type="entry name" value="Pmp3"/>
    <property type="match status" value="1"/>
</dbReference>
<evidence type="ECO:0000313" key="8">
    <source>
        <dbReference type="Proteomes" id="UP000614601"/>
    </source>
</evidence>
<name>A0A811LIE0_9BILA</name>
<organism evidence="7 8">
    <name type="scientific">Bursaphelenchus okinawaensis</name>
    <dbReference type="NCBI Taxonomy" id="465554"/>
    <lineage>
        <taxon>Eukaryota</taxon>
        <taxon>Metazoa</taxon>
        <taxon>Ecdysozoa</taxon>
        <taxon>Nematoda</taxon>
        <taxon>Chromadorea</taxon>
        <taxon>Rhabditida</taxon>
        <taxon>Tylenchina</taxon>
        <taxon>Tylenchomorpha</taxon>
        <taxon>Aphelenchoidea</taxon>
        <taxon>Aphelenchoididae</taxon>
        <taxon>Bursaphelenchus</taxon>
    </lineage>
</organism>
<comment type="similarity">
    <text evidence="2">Belongs to the UPF0057 (PMP3) family.</text>
</comment>
<evidence type="ECO:0000256" key="4">
    <source>
        <dbReference type="ARBA" id="ARBA00022989"/>
    </source>
</evidence>
<feature type="transmembrane region" description="Helical" evidence="6">
    <location>
        <begin position="41"/>
        <end position="62"/>
    </location>
</feature>
<keyword evidence="4 6" id="KW-1133">Transmembrane helix</keyword>
<evidence type="ECO:0000256" key="3">
    <source>
        <dbReference type="ARBA" id="ARBA00022692"/>
    </source>
</evidence>
<keyword evidence="5 6" id="KW-0472">Membrane</keyword>
<proteinExistence type="inferred from homology"/>
<gene>
    <name evidence="7" type="ORF">BOKJ2_LOCUS12401</name>
</gene>
<dbReference type="Proteomes" id="UP000783686">
    <property type="component" value="Unassembled WGS sequence"/>
</dbReference>
<evidence type="ECO:0000313" key="7">
    <source>
        <dbReference type="EMBL" id="CAD5227894.1"/>
    </source>
</evidence>
<comment type="subcellular location">
    <subcellularLocation>
        <location evidence="1">Membrane</location>
    </subcellularLocation>
</comment>
<evidence type="ECO:0000256" key="2">
    <source>
        <dbReference type="ARBA" id="ARBA00009530"/>
    </source>
</evidence>
<sequence>MTSPKTGSADDIIMIVFILFLPPLAVWWKDRMNGNGCSAHVCINLILLLLFVFPSVIHAIWYCFCRD</sequence>
<keyword evidence="8" id="KW-1185">Reference proteome</keyword>
<dbReference type="GO" id="GO:0016020">
    <property type="term" value="C:membrane"/>
    <property type="evidence" value="ECO:0007669"/>
    <property type="project" value="UniProtKB-SubCell"/>
</dbReference>
<dbReference type="PANTHER" id="PTHR21659">
    <property type="entry name" value="HYDROPHOBIC PROTEIN RCI2 LOW TEMPERATURE AND SALT RESPONSIVE PROTEIN LTI6 -RELATED"/>
    <property type="match status" value="1"/>
</dbReference>
<comment type="caution">
    <text evidence="7">The sequence shown here is derived from an EMBL/GenBank/DDBJ whole genome shotgun (WGS) entry which is preliminary data.</text>
</comment>
<reference evidence="7" key="1">
    <citation type="submission" date="2020-09" db="EMBL/GenBank/DDBJ databases">
        <authorList>
            <person name="Kikuchi T."/>
        </authorList>
    </citation>
    <scope>NUCLEOTIDE SEQUENCE</scope>
    <source>
        <strain evidence="7">SH1</strain>
    </source>
</reference>
<feature type="transmembrane region" description="Helical" evidence="6">
    <location>
        <begin position="12"/>
        <end position="29"/>
    </location>
</feature>
<accession>A0A811LIE0</accession>
<dbReference type="PANTHER" id="PTHR21659:SF90">
    <property type="entry name" value="PLASMA MEMBRANE PROTEOLIPID 3"/>
    <property type="match status" value="1"/>
</dbReference>
<evidence type="ECO:0000256" key="5">
    <source>
        <dbReference type="ARBA" id="ARBA00023136"/>
    </source>
</evidence>
<dbReference type="OrthoDB" id="2802411at2759"/>
<evidence type="ECO:0000256" key="1">
    <source>
        <dbReference type="ARBA" id="ARBA00004370"/>
    </source>
</evidence>